<name>A0A239B556_9ACTN</name>
<dbReference type="Proteomes" id="UP000198386">
    <property type="component" value="Unassembled WGS sequence"/>
</dbReference>
<dbReference type="Gene3D" id="3.50.50.60">
    <property type="entry name" value="FAD/NAD(P)-binding domain"/>
    <property type="match status" value="1"/>
</dbReference>
<reference evidence="2" key="1">
    <citation type="submission" date="2017-06" db="EMBL/GenBank/DDBJ databases">
        <authorList>
            <person name="Varghese N."/>
            <person name="Submissions S."/>
        </authorList>
    </citation>
    <scope>NUCLEOTIDE SEQUENCE [LARGE SCALE GENOMIC DNA]</scope>
    <source>
        <strain evidence="2">DSM 45423</strain>
    </source>
</reference>
<dbReference type="InterPro" id="IPR036188">
    <property type="entry name" value="FAD/NAD-bd_sf"/>
</dbReference>
<protein>
    <submittedName>
        <fullName evidence="1">Uncharacterized protein</fullName>
    </submittedName>
</protein>
<dbReference type="RefSeq" id="WP_089402721.1">
    <property type="nucleotide sequence ID" value="NZ_FZOH01000002.1"/>
</dbReference>
<organism evidence="1 2">
    <name type="scientific">Geodermatophilus saharensis</name>
    <dbReference type="NCBI Taxonomy" id="1137994"/>
    <lineage>
        <taxon>Bacteria</taxon>
        <taxon>Bacillati</taxon>
        <taxon>Actinomycetota</taxon>
        <taxon>Actinomycetes</taxon>
        <taxon>Geodermatophilales</taxon>
        <taxon>Geodermatophilaceae</taxon>
        <taxon>Geodermatophilus</taxon>
    </lineage>
</organism>
<sequence length="64" mass="6290">MGTRPVPADGSPVVGPVPGVAVVHLAVVHSALTLAPVVGRLVAAEVVCASTPSSCALRPVRLLA</sequence>
<proteinExistence type="predicted"/>
<evidence type="ECO:0000313" key="2">
    <source>
        <dbReference type="Proteomes" id="UP000198386"/>
    </source>
</evidence>
<keyword evidence="2" id="KW-1185">Reference proteome</keyword>
<evidence type="ECO:0000313" key="1">
    <source>
        <dbReference type="EMBL" id="SNS02344.1"/>
    </source>
</evidence>
<dbReference type="AlphaFoldDB" id="A0A239B556"/>
<accession>A0A239B556</accession>
<gene>
    <name evidence="1" type="ORF">SAMN04488107_0898</name>
</gene>
<dbReference type="EMBL" id="FZOH01000002">
    <property type="protein sequence ID" value="SNS02344.1"/>
    <property type="molecule type" value="Genomic_DNA"/>
</dbReference>